<dbReference type="Gene3D" id="2.30.42.10">
    <property type="match status" value="1"/>
</dbReference>
<feature type="region of interest" description="Disordered" evidence="6">
    <location>
        <begin position="1457"/>
        <end position="1487"/>
    </location>
</feature>
<feature type="region of interest" description="Disordered" evidence="6">
    <location>
        <begin position="1176"/>
        <end position="1220"/>
    </location>
</feature>
<dbReference type="SUPFAM" id="SSF50044">
    <property type="entry name" value="SH3-domain"/>
    <property type="match status" value="3"/>
</dbReference>
<gene>
    <name evidence="10" type="ORF">MCOR_8469</name>
</gene>
<feature type="region of interest" description="Disordered" evidence="6">
    <location>
        <begin position="753"/>
        <end position="779"/>
    </location>
</feature>
<feature type="domain" description="SoHo" evidence="9">
    <location>
        <begin position="921"/>
        <end position="985"/>
    </location>
</feature>
<feature type="region of interest" description="Disordered" evidence="6">
    <location>
        <begin position="554"/>
        <end position="695"/>
    </location>
</feature>
<dbReference type="InterPro" id="IPR001478">
    <property type="entry name" value="PDZ"/>
</dbReference>
<name>A0A6J8AL20_MYTCO</name>
<evidence type="ECO:0000259" key="9">
    <source>
        <dbReference type="PROSITE" id="PS50831"/>
    </source>
</evidence>
<dbReference type="SMART" id="SM00326">
    <property type="entry name" value="SH3"/>
    <property type="match status" value="3"/>
</dbReference>
<evidence type="ECO:0000259" key="7">
    <source>
        <dbReference type="PROSITE" id="PS50002"/>
    </source>
</evidence>
<dbReference type="CDD" id="cd11781">
    <property type="entry name" value="SH3_Sorbs_1"/>
    <property type="match status" value="1"/>
</dbReference>
<evidence type="ECO:0000256" key="6">
    <source>
        <dbReference type="SAM" id="MobiDB-lite"/>
    </source>
</evidence>
<keyword evidence="11" id="KW-1185">Reference proteome</keyword>
<feature type="region of interest" description="Disordered" evidence="6">
    <location>
        <begin position="2187"/>
        <end position="2266"/>
    </location>
</feature>
<feature type="compositionally biased region" description="Polar residues" evidence="6">
    <location>
        <begin position="2136"/>
        <end position="2145"/>
    </location>
</feature>
<dbReference type="InterPro" id="IPR001452">
    <property type="entry name" value="SH3_domain"/>
</dbReference>
<feature type="compositionally biased region" description="Low complexity" evidence="6">
    <location>
        <begin position="300"/>
        <end position="312"/>
    </location>
</feature>
<dbReference type="OrthoDB" id="19092at2759"/>
<sequence length="2800" mass="317996">MSYTVTLKGGSPWGFRFQGGCDFNEPIKIAKINPNSKAYKEGIKVGDYIESINGQKTEGLLHNDVQQIIKCANKELTLDLRSCKSPMMNGQINGDIHPIEAQIISGIFRATPHYIQPQRKTTADVLQTHYIIFMKRSHHLLIVLHLGVFVFLQGSHSVPSSPRFQSKLNVPITSPKPLRHRDAAWDRSSPSPSLWSTTSCYTSDSAKSTPQTSPAIRRRQPPKPLPKPMTTGRSRRQIFEHSSSLGSSARSLVSPNRSLGSPSRSISPATSDHSSKGMQMFLRQMEKLSRYSDDEDKGVSDSTSSTLTAHSLAQEDHQLPIMKEEVAVEEQIIPISVKRERMIPLTIQTSAPDLRNFPQEETRSRDSGITSRGSSWQSGCFKDGNFSPGSYYTLPVRKSSSEKVTDKQNEDFDYSKCTTLPTIKPLKTQRGYESDMNYDGRGRGDIQVRSQRKPIVVPHDGYNTDVDYNGRGRGDMRIRSQRKPIVPQDGYSTDVDFCVRNNHRNNQAYSHGRQYNQRDYIHDMDLDSVKLPQKAKLYDQRGFVSEVDLSSFDSQPDLNRYRQWPPQPQAQPQYNPPQQVDSNLPRRHSETVQSPSKYVSPSRQERPNYTKWTPKSSPSAVRRQGSLDSSSSSPNRGRYIPIKVVHEESRQQPDVDHRVGQKNEDERPSHEVPPAMNGTHISTEYSPSTNIESHYEPASPQRTVVHTESKPVISNVAPVWNPKKGAIFQKKEYKPIKLDTLRKTSMEIQKQHVENQKQEELNIIPPPPEDSYSCQQPEKEELHEYKSFVSYTPQTSTSETAPAEPSRTEWAPYQPKTEFVDYTFSNGQFDEEPSRLPPTQSPFVTLLRKGRENGFPVDLKDIKNVTEPLVIDTEGQIPKGALYIGEQALVQDGLKHTDTYYAVPTTEEEDMSQQSPTSPSEKKPLKYDGIGPTDDGGMPLSFRMNVDEKNQHQWYKQMYKSLHTSKKKEGETSEVTETEKEVEDVTVIMDCLYKQADSNSYRPTYEFPEVKTEPKPKEDTKKPVVEETVTKENPYKPAYELPSTHREDSSKFRVNEKNKQNGRLSSSQTEKITKSDFNQRKEQFTGKKDVDAGYRSEPDNSSKTKSRSKSLSDFKADFKSSTKPKSLDTEISEEVQDFLNYLDEWNPPNARSTVEKYRCQPRSIVDYEPGFSSIAFQEAKTGPGRYRSNSATSPTERKKKTDSTKGAAHNPPIDKPGQFSRYTEGAHTRLASGAGDNSDEAANQADLYKLVQQGGDIPIRGLQKPGPEKSGSRSTAHLEVTGGRISKLKTDQNPKQIDQCSSAGYKREKCNVIPVRSPASAGDAQSMVSGFSGFQPELHSTPKSSIVDSHRPIQQLCGKPDLLNSAPNQSHTNYLQNDKTKLGLINTGQCNVSSLIENRHKCDKDLIESPKKQNNNMDYHTMTENVRKFAGSPSAFPESKVTQNMENKEWDNLLEDEHKGYDRPPSRAKLSRSARGSVSSEKSSRLDSHTYQSYTAGLLHSTSRSEKFLNLQKNYAMLERISEIEEKVEKPIRPNSMDPQTFQDMFDIVNTSRQEELDELYFELEEAKRNREFFSSVKSQTWDPSRDYSLTRKEKSVGDLKALYAGLENSSKEKPVLSKAKSLESTYVAGQSNECFNSPLQEKVYIQSPQRSPRGTRAIHGTSIEPLANKYEIYVEKKQKEYKDTPNNEELHVRSVSVPVNELESPKPLKRAHSSIGNKMVTTVDSKIYVKEPELSIKPEKTQIRHGGKVIAMYVNDSVQGVNFRNRTNSNGDSQVNTNIKDNSGINSPRTNSPLHHKSRKSDKYERIRDDETNVFHRHFGEKCVLDERDKLPLQKDNAMKSCSHDKIHNLEEPQPNANLSQSPVQFRVRNLRVLAENNEFSDSKFAKMRPISDSVSPSGFESMPLSFGTNEKETGLDSADDYVRLKKWRTSDLCENDGTNSENSSTDTFIVKSSEDELEKDGENLPDVTKGTKSNSKQNEEPVFEKSKSEPDLKQGIRKEPVRPRSAKSHIKLNEPVNGNKLPSNFGMPRTVSGNLREVFKQYKHEGKFSRFQAPEHKTDSLKSQTLPRTSRVSKRRYDAYIPPSHIMKEVARESDQYKRTEPIHKERTPSSASKMTVQYLDLIGNEWSQERNKQSIVNSPRSHSQGHRRDGDYVQLNENDHLSDLKIKSASLGRHPKKQDYPEFYYHTWSPQSPSGHYNQKPKSPGQETRSHRNQPPPNPRHRTNPSNSEKVQQQQQQSPLSPLPPKVPPPPKLSPRQPPIIKSSTSYNQLYSKFESGQQGNSYTNRFGNDPPAPPVRSGNFHEPPNPPVRKLKSAPVSKLRIRSNLSAAEQLGIKSSSPKLNGVDFDEDAFKFQTSDVRRSPTERVQRRREDEEEYRRKRLEQIYEEERRRKIELEKADIEARKHSDFFTQEIYMDAAQKSPIPADRFEEPISGYNTVPADRRRGFKIHGKAKAVYNFNAQNPRELSFRKGDIIYLLRQIDKNWFEGERYGRSGLFPVNYVEGDIVTLLRSVDENWYEGRVGNKQGIFPRSYVEVIFDPSTPLVTPAPSVITTPMTGTPEMLSPSGYDAPTPPPQPSPRAFSPRSSAFQHHQQRQFSPQQQGISPHQQTLSPQQQGISPHQQTFSPQQQGLSPHQQTFSAQQQGLSSHQQAFNPQRSNYTSPRYDGPQQRMDDGPVRLNGYSQYNGDYNVSPQHQGQQQGRPRQSPTMGRKQFVSNGPTYPPSANINYNVETNNNEIRNKVPDDDLALCRYRAVFAYRPQNDDELELLEGDEVYVMERCDDGWKLCTINSMTNQNLL</sequence>
<feature type="compositionally biased region" description="Pro residues" evidence="6">
    <location>
        <begin position="2244"/>
        <end position="2261"/>
    </location>
</feature>
<protein>
    <submittedName>
        <fullName evidence="10">SORBS1</fullName>
    </submittedName>
</protein>
<feature type="compositionally biased region" description="Polar residues" evidence="6">
    <location>
        <begin position="158"/>
        <end position="172"/>
    </location>
</feature>
<feature type="compositionally biased region" description="Basic and acidic residues" evidence="6">
    <location>
        <begin position="1008"/>
        <end position="1034"/>
    </location>
</feature>
<feature type="domain" description="SH3" evidence="7">
    <location>
        <begin position="2749"/>
        <end position="2800"/>
    </location>
</feature>
<evidence type="ECO:0000256" key="5">
    <source>
        <dbReference type="SAM" id="Coils"/>
    </source>
</evidence>
<dbReference type="SUPFAM" id="SSF50156">
    <property type="entry name" value="PDZ domain-like"/>
    <property type="match status" value="1"/>
</dbReference>
<keyword evidence="3" id="KW-0965">Cell junction</keyword>
<feature type="region of interest" description="Disordered" evidence="6">
    <location>
        <begin position="905"/>
        <end position="927"/>
    </location>
</feature>
<dbReference type="EMBL" id="CACVKT020001575">
    <property type="protein sequence ID" value="CAC5369205.1"/>
    <property type="molecule type" value="Genomic_DNA"/>
</dbReference>
<dbReference type="FunFam" id="2.30.42.10:FF:000055">
    <property type="entry name" value="PDZ and LIM domain protein 3"/>
    <property type="match status" value="1"/>
</dbReference>
<feature type="region of interest" description="Disordered" evidence="6">
    <location>
        <begin position="2549"/>
        <end position="2732"/>
    </location>
</feature>
<dbReference type="PRINTS" id="PR00499">
    <property type="entry name" value="P67PHOX"/>
</dbReference>
<evidence type="ECO:0000259" key="8">
    <source>
        <dbReference type="PROSITE" id="PS50106"/>
    </source>
</evidence>
<dbReference type="InterPro" id="IPR050384">
    <property type="entry name" value="Endophilin_SH3RF"/>
</dbReference>
<dbReference type="InterPro" id="IPR036028">
    <property type="entry name" value="SH3-like_dom_sf"/>
</dbReference>
<feature type="region of interest" description="Disordered" evidence="6">
    <location>
        <begin position="158"/>
        <end position="277"/>
    </location>
</feature>
<dbReference type="GO" id="GO:0070161">
    <property type="term" value="C:anchoring junction"/>
    <property type="evidence" value="ECO:0007669"/>
    <property type="project" value="UniProtKB-SubCell"/>
</dbReference>
<feature type="compositionally biased region" description="Polar residues" evidence="6">
    <location>
        <begin position="1938"/>
        <end position="1949"/>
    </location>
</feature>
<feature type="region of interest" description="Disordered" evidence="6">
    <location>
        <begin position="2095"/>
        <end position="2118"/>
    </location>
</feature>
<feature type="region of interest" description="Disordered" evidence="6">
    <location>
        <begin position="1005"/>
        <end position="1130"/>
    </location>
</feature>
<feature type="compositionally biased region" description="Polar residues" evidence="6">
    <location>
        <begin position="367"/>
        <end position="378"/>
    </location>
</feature>
<feature type="compositionally biased region" description="Polar residues" evidence="6">
    <location>
        <begin position="2063"/>
        <end position="2072"/>
    </location>
</feature>
<feature type="compositionally biased region" description="Polar residues" evidence="6">
    <location>
        <begin position="679"/>
        <end position="692"/>
    </location>
</feature>
<evidence type="ECO:0000256" key="3">
    <source>
        <dbReference type="ARBA" id="ARBA00022949"/>
    </source>
</evidence>
<feature type="compositionally biased region" description="Polar residues" evidence="6">
    <location>
        <begin position="200"/>
        <end position="214"/>
    </location>
</feature>
<feature type="compositionally biased region" description="Polar residues" evidence="6">
    <location>
        <begin position="1061"/>
        <end position="1070"/>
    </location>
</feature>
<evidence type="ECO:0000256" key="1">
    <source>
        <dbReference type="ARBA" id="ARBA00004282"/>
    </source>
</evidence>
<dbReference type="PROSITE" id="PS50002">
    <property type="entry name" value="SH3"/>
    <property type="match status" value="2"/>
</dbReference>
<dbReference type="SMART" id="SM00228">
    <property type="entry name" value="PDZ"/>
    <property type="match status" value="1"/>
</dbReference>
<feature type="region of interest" description="Disordered" evidence="6">
    <location>
        <begin position="1764"/>
        <end position="1805"/>
    </location>
</feature>
<dbReference type="PROSITE" id="PS50106">
    <property type="entry name" value="PDZ"/>
    <property type="match status" value="1"/>
</dbReference>
<dbReference type="Proteomes" id="UP000507470">
    <property type="component" value="Unassembled WGS sequence"/>
</dbReference>
<feature type="region of interest" description="Disordered" evidence="6">
    <location>
        <begin position="2279"/>
        <end position="2319"/>
    </location>
</feature>
<dbReference type="Gene3D" id="2.30.30.40">
    <property type="entry name" value="SH3 Domains"/>
    <property type="match status" value="3"/>
</dbReference>
<feature type="region of interest" description="Disordered" evidence="6">
    <location>
        <begin position="1934"/>
        <end position="2027"/>
    </location>
</feature>
<evidence type="ECO:0000256" key="2">
    <source>
        <dbReference type="ARBA" id="ARBA00022443"/>
    </source>
</evidence>
<keyword evidence="2 4" id="KW-0728">SH3 domain</keyword>
<feature type="compositionally biased region" description="Basic and acidic residues" evidence="6">
    <location>
        <begin position="1979"/>
        <end position="2004"/>
    </location>
</feature>
<feature type="compositionally biased region" description="Low complexity" evidence="6">
    <location>
        <begin position="188"/>
        <end position="199"/>
    </location>
</feature>
<evidence type="ECO:0000313" key="11">
    <source>
        <dbReference type="Proteomes" id="UP000507470"/>
    </source>
</evidence>
<feature type="compositionally biased region" description="Polar residues" evidence="6">
    <location>
        <begin position="610"/>
        <end position="619"/>
    </location>
</feature>
<dbReference type="InterPro" id="IPR036034">
    <property type="entry name" value="PDZ_sf"/>
</dbReference>
<evidence type="ECO:0000256" key="4">
    <source>
        <dbReference type="PROSITE-ProRule" id="PRU00192"/>
    </source>
</evidence>
<feature type="compositionally biased region" description="Polar residues" evidence="6">
    <location>
        <begin position="591"/>
        <end position="602"/>
    </location>
</feature>
<feature type="region of interest" description="Disordered" evidence="6">
    <location>
        <begin position="1895"/>
        <end position="1916"/>
    </location>
</feature>
<feature type="compositionally biased region" description="Basic and acidic residues" evidence="6">
    <location>
        <begin position="1071"/>
        <end position="1102"/>
    </location>
</feature>
<dbReference type="PANTHER" id="PTHR14167">
    <property type="entry name" value="SH3 DOMAIN-CONTAINING"/>
    <property type="match status" value="1"/>
</dbReference>
<proteinExistence type="predicted"/>
<feature type="compositionally biased region" description="Low complexity" evidence="6">
    <location>
        <begin position="242"/>
        <end position="254"/>
    </location>
</feature>
<dbReference type="PANTHER" id="PTHR14167:SF116">
    <property type="entry name" value="CAP, ISOFORM AC"/>
    <property type="match status" value="1"/>
</dbReference>
<evidence type="ECO:0000313" key="10">
    <source>
        <dbReference type="EMBL" id="CAC5369205.1"/>
    </source>
</evidence>
<feature type="compositionally biased region" description="Low complexity" evidence="6">
    <location>
        <begin position="2581"/>
        <end position="2604"/>
    </location>
</feature>
<feature type="region of interest" description="Disordered" evidence="6">
    <location>
        <begin position="353"/>
        <end position="381"/>
    </location>
</feature>
<feature type="compositionally biased region" description="Polar residues" evidence="6">
    <location>
        <begin position="2716"/>
        <end position="2727"/>
    </location>
</feature>
<feature type="compositionally biased region" description="Polar residues" evidence="6">
    <location>
        <begin position="1764"/>
        <end position="1794"/>
    </location>
</feature>
<feature type="compositionally biased region" description="Basic and acidic residues" evidence="6">
    <location>
        <begin position="1043"/>
        <end position="1059"/>
    </location>
</feature>
<feature type="domain" description="SH3" evidence="7">
    <location>
        <begin position="2450"/>
        <end position="2509"/>
    </location>
</feature>
<organism evidence="10 11">
    <name type="scientific">Mytilus coruscus</name>
    <name type="common">Sea mussel</name>
    <dbReference type="NCBI Taxonomy" id="42192"/>
    <lineage>
        <taxon>Eukaryota</taxon>
        <taxon>Metazoa</taxon>
        <taxon>Spiralia</taxon>
        <taxon>Lophotrochozoa</taxon>
        <taxon>Mollusca</taxon>
        <taxon>Bivalvia</taxon>
        <taxon>Autobranchia</taxon>
        <taxon>Pteriomorphia</taxon>
        <taxon>Mytilida</taxon>
        <taxon>Mytiloidea</taxon>
        <taxon>Mytilidae</taxon>
        <taxon>Mytilinae</taxon>
        <taxon>Mytilus</taxon>
    </lineage>
</organism>
<feature type="compositionally biased region" description="Polar residues" evidence="6">
    <location>
        <begin position="2605"/>
        <end position="2664"/>
    </location>
</feature>
<feature type="compositionally biased region" description="Basic and acidic residues" evidence="6">
    <location>
        <begin position="1110"/>
        <end position="1128"/>
    </location>
</feature>
<dbReference type="Pfam" id="PF14604">
    <property type="entry name" value="SH3_9"/>
    <property type="match status" value="2"/>
</dbReference>
<dbReference type="Pfam" id="PF00595">
    <property type="entry name" value="PDZ"/>
    <property type="match status" value="1"/>
</dbReference>
<feature type="region of interest" description="Disordered" evidence="6">
    <location>
        <begin position="290"/>
        <end position="316"/>
    </location>
</feature>
<feature type="compositionally biased region" description="Polar residues" evidence="6">
    <location>
        <begin position="2683"/>
        <end position="2693"/>
    </location>
</feature>
<comment type="subcellular location">
    <subcellularLocation>
        <location evidence="1">Cell junction</location>
    </subcellularLocation>
</comment>
<feature type="compositionally biased region" description="Polar residues" evidence="6">
    <location>
        <begin position="2279"/>
        <end position="2290"/>
    </location>
</feature>
<feature type="domain" description="PDZ" evidence="8">
    <location>
        <begin position="1"/>
        <end position="84"/>
    </location>
</feature>
<keyword evidence="5" id="KW-0175">Coiled coil</keyword>
<feature type="compositionally biased region" description="Low complexity" evidence="6">
    <location>
        <begin position="2227"/>
        <end position="2243"/>
    </location>
</feature>
<feature type="coiled-coil region" evidence="5">
    <location>
        <begin position="2374"/>
        <end position="2401"/>
    </location>
</feature>
<feature type="compositionally biased region" description="Basic and acidic residues" evidence="6">
    <location>
        <begin position="644"/>
        <end position="670"/>
    </location>
</feature>
<feature type="compositionally biased region" description="Basic and acidic residues" evidence="6">
    <location>
        <begin position="2095"/>
        <end position="2110"/>
    </location>
</feature>
<feature type="compositionally biased region" description="Polar residues" evidence="6">
    <location>
        <begin position="255"/>
        <end position="272"/>
    </location>
</feature>
<feature type="compositionally biased region" description="Low complexity" evidence="6">
    <location>
        <begin position="570"/>
        <end position="579"/>
    </location>
</feature>
<dbReference type="SMART" id="SM00459">
    <property type="entry name" value="Sorb"/>
    <property type="match status" value="1"/>
</dbReference>
<reference evidence="10 11" key="1">
    <citation type="submission" date="2020-06" db="EMBL/GenBank/DDBJ databases">
        <authorList>
            <person name="Li R."/>
            <person name="Bekaert M."/>
        </authorList>
    </citation>
    <scope>NUCLEOTIDE SEQUENCE [LARGE SCALE GENOMIC DNA]</scope>
    <source>
        <strain evidence="11">wild</strain>
    </source>
</reference>
<feature type="region of interest" description="Disordered" evidence="6">
    <location>
        <begin position="2055"/>
        <end position="2074"/>
    </location>
</feature>
<dbReference type="PROSITE" id="PS50831">
    <property type="entry name" value="SOHO"/>
    <property type="match status" value="1"/>
</dbReference>
<feature type="region of interest" description="Disordered" evidence="6">
    <location>
        <begin position="2132"/>
        <end position="2153"/>
    </location>
</feature>
<dbReference type="InterPro" id="IPR003127">
    <property type="entry name" value="SoHo_dom"/>
</dbReference>
<feature type="compositionally biased region" description="Polar residues" evidence="6">
    <location>
        <begin position="2191"/>
        <end position="2210"/>
    </location>
</feature>
<accession>A0A6J8AL20</accession>
<feature type="compositionally biased region" description="Low complexity" evidence="6">
    <location>
        <begin position="2694"/>
        <end position="2708"/>
    </location>
</feature>